<dbReference type="Pfam" id="PF00672">
    <property type="entry name" value="HAMP"/>
    <property type="match status" value="1"/>
</dbReference>
<dbReference type="GO" id="GO:0007165">
    <property type="term" value="P:signal transduction"/>
    <property type="evidence" value="ECO:0007669"/>
    <property type="project" value="UniProtKB-KW"/>
</dbReference>
<keyword evidence="3 8" id="KW-1133">Transmembrane helix</keyword>
<comment type="subcellular location">
    <subcellularLocation>
        <location evidence="1">Membrane</location>
        <topology evidence="1">Multi-pass membrane protein</topology>
    </subcellularLocation>
</comment>
<dbReference type="InterPro" id="IPR004089">
    <property type="entry name" value="MCPsignal_dom"/>
</dbReference>
<dbReference type="InterPro" id="IPR029095">
    <property type="entry name" value="NarX-like_N"/>
</dbReference>
<dbReference type="Proteomes" id="UP000184082">
    <property type="component" value="Unassembled WGS sequence"/>
</dbReference>
<evidence type="ECO:0000256" key="5">
    <source>
        <dbReference type="ARBA" id="ARBA00023224"/>
    </source>
</evidence>
<organism evidence="11 12">
    <name type="scientific">Caminicella sporogenes DSM 14501</name>
    <dbReference type="NCBI Taxonomy" id="1121266"/>
    <lineage>
        <taxon>Bacteria</taxon>
        <taxon>Bacillati</taxon>
        <taxon>Bacillota</taxon>
        <taxon>Clostridia</taxon>
        <taxon>Peptostreptococcales</taxon>
        <taxon>Caminicellaceae</taxon>
        <taxon>Caminicella</taxon>
    </lineage>
</organism>
<dbReference type="GO" id="GO:0016020">
    <property type="term" value="C:membrane"/>
    <property type="evidence" value="ECO:0007669"/>
    <property type="project" value="UniProtKB-SubCell"/>
</dbReference>
<dbReference type="Gene3D" id="1.10.287.950">
    <property type="entry name" value="Methyl-accepting chemotaxis protein"/>
    <property type="match status" value="1"/>
</dbReference>
<protein>
    <submittedName>
        <fullName evidence="11">Methyl-accepting chemotaxis protein</fullName>
    </submittedName>
</protein>
<keyword evidence="4 8" id="KW-0472">Membrane</keyword>
<evidence type="ECO:0000256" key="8">
    <source>
        <dbReference type="SAM" id="Phobius"/>
    </source>
</evidence>
<dbReference type="STRING" id="1121266.SAMN02745883_00319"/>
<evidence type="ECO:0000256" key="1">
    <source>
        <dbReference type="ARBA" id="ARBA00004141"/>
    </source>
</evidence>
<evidence type="ECO:0000259" key="10">
    <source>
        <dbReference type="PROSITE" id="PS50885"/>
    </source>
</evidence>
<feature type="transmembrane region" description="Helical" evidence="8">
    <location>
        <begin position="12"/>
        <end position="34"/>
    </location>
</feature>
<evidence type="ECO:0000256" key="6">
    <source>
        <dbReference type="ARBA" id="ARBA00029447"/>
    </source>
</evidence>
<keyword evidence="12" id="KW-1185">Reference proteome</keyword>
<reference evidence="11 12" key="1">
    <citation type="submission" date="2016-11" db="EMBL/GenBank/DDBJ databases">
        <authorList>
            <person name="Jaros S."/>
            <person name="Januszkiewicz K."/>
            <person name="Wedrychowicz H."/>
        </authorList>
    </citation>
    <scope>NUCLEOTIDE SEQUENCE [LARGE SCALE GENOMIC DNA]</scope>
    <source>
        <strain evidence="11 12">DSM 14501</strain>
    </source>
</reference>
<sequence>MSYFNSIKKKISIILIITFLPFVVNMFILFDTLYKLNDDGKSINISGSQRMRTMLLGLYTFKYLEENDSKVKSDTKKILEKELATYRKYMHALIKGDKDLGLSKNTNHQIVAQLEKAKKIAYKYADSVEAVLNGENIDYNKKYIFNNAMNVKNEIHKAVQMYQESYDKKIKTLKNIEYIILVLGIIVLITIIMISSKSIAKPIEKISNKLKNIANGEGDLTERINIKSQDEIGKLGQYFNRFVDKIRELVKQIDNTGNTLLKSSETLSKSMEETADSNEKMTLTISEISEGAMQQAQDVETIANMVVDLGEKIEYISNNSKIMRETSKITQEKNDKSLKTIHQLNMRNKESIETTKQIASVINQLYVKAEEINNLVDVINNITEQTNLLALNAAIEASRAGEHGKGFSVVAEEIRKLAEESSQSAKNISSIIEGIRNQIINTKDIMEKIEVIIEEQDYAVKETENDFNSISTAINKMIAQIQEIDNKIIEMDKSKNSIIDSIQNISAVSEETAASTQEIASFAKSQHDSIEEITTSSVNLNELAKELKQLVSKFKY</sequence>
<dbReference type="PROSITE" id="PS50885">
    <property type="entry name" value="HAMP"/>
    <property type="match status" value="1"/>
</dbReference>
<dbReference type="InterPro" id="IPR003660">
    <property type="entry name" value="HAMP_dom"/>
</dbReference>
<dbReference type="CDD" id="cd11386">
    <property type="entry name" value="MCP_signal"/>
    <property type="match status" value="1"/>
</dbReference>
<evidence type="ECO:0000256" key="4">
    <source>
        <dbReference type="ARBA" id="ARBA00023136"/>
    </source>
</evidence>
<evidence type="ECO:0000256" key="3">
    <source>
        <dbReference type="ARBA" id="ARBA00022989"/>
    </source>
</evidence>
<keyword evidence="5 7" id="KW-0807">Transducer</keyword>
<dbReference type="Gene3D" id="6.10.340.10">
    <property type="match status" value="1"/>
</dbReference>
<evidence type="ECO:0000313" key="12">
    <source>
        <dbReference type="Proteomes" id="UP000184082"/>
    </source>
</evidence>
<dbReference type="RefSeq" id="WP_072965624.1">
    <property type="nucleotide sequence ID" value="NZ_FRAJ01000003.1"/>
</dbReference>
<dbReference type="SMART" id="SM00304">
    <property type="entry name" value="HAMP"/>
    <property type="match status" value="1"/>
</dbReference>
<comment type="similarity">
    <text evidence="6">Belongs to the methyl-accepting chemotaxis (MCP) protein family.</text>
</comment>
<evidence type="ECO:0000259" key="9">
    <source>
        <dbReference type="PROSITE" id="PS50111"/>
    </source>
</evidence>
<evidence type="ECO:0000256" key="7">
    <source>
        <dbReference type="PROSITE-ProRule" id="PRU00284"/>
    </source>
</evidence>
<dbReference type="Pfam" id="PF13675">
    <property type="entry name" value="PilJ"/>
    <property type="match status" value="1"/>
</dbReference>
<feature type="domain" description="Methyl-accepting transducer" evidence="9">
    <location>
        <begin position="270"/>
        <end position="520"/>
    </location>
</feature>
<dbReference type="AlphaFoldDB" id="A0A1M6LRR4"/>
<dbReference type="Pfam" id="PF00015">
    <property type="entry name" value="MCPsignal"/>
    <property type="match status" value="1"/>
</dbReference>
<dbReference type="CDD" id="cd06225">
    <property type="entry name" value="HAMP"/>
    <property type="match status" value="1"/>
</dbReference>
<feature type="domain" description="HAMP" evidence="10">
    <location>
        <begin position="197"/>
        <end position="251"/>
    </location>
</feature>
<dbReference type="SMART" id="SM00283">
    <property type="entry name" value="MA"/>
    <property type="match status" value="1"/>
</dbReference>
<dbReference type="PANTHER" id="PTHR32089:SF112">
    <property type="entry name" value="LYSOZYME-LIKE PROTEIN-RELATED"/>
    <property type="match status" value="1"/>
</dbReference>
<name>A0A1M6LRR4_9FIRM</name>
<proteinExistence type="inferred from homology"/>
<dbReference type="SUPFAM" id="SSF58104">
    <property type="entry name" value="Methyl-accepting chemotaxis protein (MCP) signaling domain"/>
    <property type="match status" value="1"/>
</dbReference>
<evidence type="ECO:0000256" key="2">
    <source>
        <dbReference type="ARBA" id="ARBA00022692"/>
    </source>
</evidence>
<keyword evidence="2 8" id="KW-0812">Transmembrane</keyword>
<dbReference type="EMBL" id="FRAJ01000003">
    <property type="protein sequence ID" value="SHJ73870.1"/>
    <property type="molecule type" value="Genomic_DNA"/>
</dbReference>
<evidence type="ECO:0000313" key="11">
    <source>
        <dbReference type="EMBL" id="SHJ73870.1"/>
    </source>
</evidence>
<dbReference type="PANTHER" id="PTHR32089">
    <property type="entry name" value="METHYL-ACCEPTING CHEMOTAXIS PROTEIN MCPB"/>
    <property type="match status" value="1"/>
</dbReference>
<gene>
    <name evidence="11" type="ORF">SAMN02745883_00319</name>
</gene>
<accession>A0A1M6LRR4</accession>
<dbReference type="PROSITE" id="PS50111">
    <property type="entry name" value="CHEMOTAXIS_TRANSDUC_2"/>
    <property type="match status" value="1"/>
</dbReference>
<feature type="transmembrane region" description="Helical" evidence="8">
    <location>
        <begin position="178"/>
        <end position="196"/>
    </location>
</feature>